<dbReference type="EMBL" id="JAEMNV010000011">
    <property type="protein sequence ID" value="MBJ8342391.1"/>
    <property type="molecule type" value="Genomic_DNA"/>
</dbReference>
<dbReference type="PANTHER" id="PTHR37042:SF4">
    <property type="entry name" value="OUTER MEMBRANE PROTEIN RV1973"/>
    <property type="match status" value="1"/>
</dbReference>
<keyword evidence="2 3" id="KW-0472">Membrane</keyword>
<evidence type="ECO:0000256" key="3">
    <source>
        <dbReference type="SAM" id="Phobius"/>
    </source>
</evidence>
<gene>
    <name evidence="4" type="ORF">JGU71_26210</name>
</gene>
<dbReference type="RefSeq" id="WP_199707840.1">
    <property type="nucleotide sequence ID" value="NZ_JAEMNV010000011.1"/>
</dbReference>
<sequence length="192" mass="20658">MTDNPQFPHGGNQFGGYPPVDYPPVVQRRSWAVPVVVVLGVLLVAAAVAIGWLLLARADDDSNNSIPGAEAMAELCDWAPTFITYDYATIDDYFDDVLDRATGDFAREFSSTRDQLKQAIVGSQVRSRAEGKPICGVQSASGTEAKIVLSQMQSVTSLVSPIPATNSITLVATMTKIDGRWLVSKTDIPVAR</sequence>
<accession>A0A934U6D4</accession>
<proteinExistence type="predicted"/>
<dbReference type="GO" id="GO:0016020">
    <property type="term" value="C:membrane"/>
    <property type="evidence" value="ECO:0007669"/>
    <property type="project" value="UniProtKB-SubCell"/>
</dbReference>
<evidence type="ECO:0000313" key="4">
    <source>
        <dbReference type="EMBL" id="MBJ8342391.1"/>
    </source>
</evidence>
<dbReference type="AlphaFoldDB" id="A0A934U6D4"/>
<keyword evidence="3" id="KW-1133">Transmembrane helix</keyword>
<organism evidence="4 5">
    <name type="scientific">Antrihabitans stalagmiti</name>
    <dbReference type="NCBI Taxonomy" id="2799499"/>
    <lineage>
        <taxon>Bacteria</taxon>
        <taxon>Bacillati</taxon>
        <taxon>Actinomycetota</taxon>
        <taxon>Actinomycetes</taxon>
        <taxon>Mycobacteriales</taxon>
        <taxon>Nocardiaceae</taxon>
        <taxon>Antrihabitans</taxon>
    </lineage>
</organism>
<name>A0A934U6D4_9NOCA</name>
<dbReference type="Proteomes" id="UP000655868">
    <property type="component" value="Unassembled WGS sequence"/>
</dbReference>
<protein>
    <recommendedName>
        <fullName evidence="6">Mce-associated membrane protein</fullName>
    </recommendedName>
</protein>
<comment type="subcellular location">
    <subcellularLocation>
        <location evidence="1">Membrane</location>
    </subcellularLocation>
</comment>
<keyword evidence="3" id="KW-0812">Transmembrane</keyword>
<evidence type="ECO:0000313" key="5">
    <source>
        <dbReference type="Proteomes" id="UP000655868"/>
    </source>
</evidence>
<feature type="transmembrane region" description="Helical" evidence="3">
    <location>
        <begin position="31"/>
        <end position="55"/>
    </location>
</feature>
<reference evidence="4" key="1">
    <citation type="submission" date="2020-12" db="EMBL/GenBank/DDBJ databases">
        <title>Antrihabitans popcorni sp. nov. and Antrihabitans auranticaus sp. nov., isolated from a larva cave.</title>
        <authorList>
            <person name="Lee S.D."/>
            <person name="Kim I.S."/>
        </authorList>
    </citation>
    <scope>NUCLEOTIDE SEQUENCE</scope>
    <source>
        <strain evidence="4">YC3-6</strain>
    </source>
</reference>
<evidence type="ECO:0000256" key="1">
    <source>
        <dbReference type="ARBA" id="ARBA00004370"/>
    </source>
</evidence>
<evidence type="ECO:0008006" key="6">
    <source>
        <dbReference type="Google" id="ProtNLM"/>
    </source>
</evidence>
<keyword evidence="5" id="KW-1185">Reference proteome</keyword>
<dbReference type="PANTHER" id="PTHR37042">
    <property type="entry name" value="OUTER MEMBRANE PROTEIN RV1973"/>
    <property type="match status" value="1"/>
</dbReference>
<evidence type="ECO:0000256" key="2">
    <source>
        <dbReference type="ARBA" id="ARBA00023136"/>
    </source>
</evidence>
<comment type="caution">
    <text evidence="4">The sequence shown here is derived from an EMBL/GenBank/DDBJ whole genome shotgun (WGS) entry which is preliminary data.</text>
</comment>